<dbReference type="Proteomes" id="UP001169242">
    <property type="component" value="Unassembled WGS sequence"/>
</dbReference>
<keyword evidence="1" id="KW-1188">Viral release from host cell</keyword>
<dbReference type="PANTHER" id="PTHR41328">
    <property type="entry name" value="TERMINASE SMALL SUBUNIT-RELATED"/>
    <property type="match status" value="1"/>
</dbReference>
<dbReference type="RefSeq" id="WP_271010795.1">
    <property type="nucleotide sequence ID" value="NZ_JAQIFT010000007.1"/>
</dbReference>
<gene>
    <name evidence="3" type="ORF">PBV87_00810</name>
</gene>
<dbReference type="Gene3D" id="1.10.10.1400">
    <property type="entry name" value="Terminase, small subunit, N-terminal DNA-binding domain, HTH motif"/>
    <property type="match status" value="1"/>
</dbReference>
<dbReference type="InterPro" id="IPR005335">
    <property type="entry name" value="Terminase_ssu"/>
</dbReference>
<sequence length="193" mass="21804">MTNKQKAFVDEYLIDLNATRAYKAVYKNVKSDDAARASSSKLLTNANIKAYVEKRMKDREKRTEITQDKVLSELAQIAFANGSDFAKVVEKQLFDDAGNPIVNPSTLEPIYYKTVEMELTDKLPEEKRKAIAGIKMGKNGIEVTTCDKVRALELLGRHLGMWNDKMKIDGDINVNNPYANLSEEELIKISKIQ</sequence>
<dbReference type="EMBL" id="JAQIFT010000007">
    <property type="protein sequence ID" value="MDA3730053.1"/>
    <property type="molecule type" value="Genomic_DNA"/>
</dbReference>
<evidence type="ECO:0000256" key="2">
    <source>
        <dbReference type="ARBA" id="ARBA00023219"/>
    </source>
</evidence>
<dbReference type="InterPro" id="IPR038713">
    <property type="entry name" value="Terminase_Gp1_N_sf"/>
</dbReference>
<organism evidence="3 4">
    <name type="scientific">Holtiella tumoricola</name>
    <dbReference type="NCBI Taxonomy" id="3018743"/>
    <lineage>
        <taxon>Bacteria</taxon>
        <taxon>Bacillati</taxon>
        <taxon>Bacillota</taxon>
        <taxon>Clostridia</taxon>
        <taxon>Lachnospirales</taxon>
        <taxon>Cellulosilyticaceae</taxon>
        <taxon>Holtiella</taxon>
    </lineage>
</organism>
<dbReference type="AlphaFoldDB" id="A0AA42IYK1"/>
<keyword evidence="2" id="KW-0231">Viral genome packaging</keyword>
<reference evidence="3" key="1">
    <citation type="journal article" date="2023" name="Int. J. Syst. Evol. Microbiol.">
        <title>&lt;i&gt;Holtiella tumoricola&lt;/i&gt; gen. nov. sp. nov., isolated from a human clinical sample.</title>
        <authorList>
            <person name="Allen-Vercoe E."/>
            <person name="Daigneault M.C."/>
            <person name="Vancuren S.J."/>
            <person name="Cochrane K."/>
            <person name="O'Neal L.L."/>
            <person name="Sankaranarayanan K."/>
            <person name="Lawson P.A."/>
        </authorList>
    </citation>
    <scope>NUCLEOTIDE SEQUENCE</scope>
    <source>
        <strain evidence="3">CC70A</strain>
    </source>
</reference>
<dbReference type="InterPro" id="IPR052404">
    <property type="entry name" value="SPP1-like_terminase"/>
</dbReference>
<keyword evidence="4" id="KW-1185">Reference proteome</keyword>
<name>A0AA42IYK1_9FIRM</name>
<dbReference type="PANTHER" id="PTHR41328:SF2">
    <property type="entry name" value="TERMINASE SMALL SUBUNIT"/>
    <property type="match status" value="1"/>
</dbReference>
<proteinExistence type="predicted"/>
<protein>
    <submittedName>
        <fullName evidence="3">Terminase small subunit</fullName>
    </submittedName>
</protein>
<evidence type="ECO:0000313" key="4">
    <source>
        <dbReference type="Proteomes" id="UP001169242"/>
    </source>
</evidence>
<dbReference type="Pfam" id="PF03592">
    <property type="entry name" value="Terminase_2"/>
    <property type="match status" value="1"/>
</dbReference>
<accession>A0AA42IYK1</accession>
<evidence type="ECO:0000313" key="3">
    <source>
        <dbReference type="EMBL" id="MDA3730053.1"/>
    </source>
</evidence>
<comment type="caution">
    <text evidence="3">The sequence shown here is derived from an EMBL/GenBank/DDBJ whole genome shotgun (WGS) entry which is preliminary data.</text>
</comment>
<evidence type="ECO:0000256" key="1">
    <source>
        <dbReference type="ARBA" id="ARBA00022612"/>
    </source>
</evidence>
<dbReference type="GO" id="GO:0051276">
    <property type="term" value="P:chromosome organization"/>
    <property type="evidence" value="ECO:0007669"/>
    <property type="project" value="InterPro"/>
</dbReference>